<keyword evidence="4" id="KW-0808">Transferase</keyword>
<dbReference type="CDD" id="cd04515">
    <property type="entry name" value="Alpha_kinase"/>
    <property type="match status" value="1"/>
</dbReference>
<dbReference type="SMART" id="SM00811">
    <property type="entry name" value="Alpha_kinase"/>
    <property type="match status" value="1"/>
</dbReference>
<dbReference type="GO" id="GO:0005524">
    <property type="term" value="F:ATP binding"/>
    <property type="evidence" value="ECO:0007669"/>
    <property type="project" value="InterPro"/>
</dbReference>
<dbReference type="InterPro" id="IPR002035">
    <property type="entry name" value="VWF_A"/>
</dbReference>
<organism evidence="10 11">
    <name type="scientific">Phytophthora megakarya</name>
    <dbReference type="NCBI Taxonomy" id="4795"/>
    <lineage>
        <taxon>Eukaryota</taxon>
        <taxon>Sar</taxon>
        <taxon>Stramenopiles</taxon>
        <taxon>Oomycota</taxon>
        <taxon>Peronosporomycetes</taxon>
        <taxon>Peronosporales</taxon>
        <taxon>Peronosporaceae</taxon>
        <taxon>Phytophthora</taxon>
    </lineage>
</organism>
<evidence type="ECO:0000256" key="5">
    <source>
        <dbReference type="ARBA" id="ARBA00022729"/>
    </source>
</evidence>
<proteinExistence type="predicted"/>
<dbReference type="AlphaFoldDB" id="A0A225V8Q3"/>
<evidence type="ECO:0000259" key="9">
    <source>
        <dbReference type="PROSITE" id="PS51158"/>
    </source>
</evidence>
<name>A0A225V8Q3_9STRA</name>
<keyword evidence="6 10" id="KW-0418">Kinase</keyword>
<evidence type="ECO:0000256" key="3">
    <source>
        <dbReference type="ARBA" id="ARBA00022527"/>
    </source>
</evidence>
<feature type="domain" description="Alpha-type protein kinase" evidence="9">
    <location>
        <begin position="348"/>
        <end position="570"/>
    </location>
</feature>
<evidence type="ECO:0000256" key="6">
    <source>
        <dbReference type="ARBA" id="ARBA00022777"/>
    </source>
</evidence>
<gene>
    <name evidence="10" type="ORF">PHMEG_00027282</name>
</gene>
<dbReference type="CDD" id="cd00198">
    <property type="entry name" value="vWFA"/>
    <property type="match status" value="1"/>
</dbReference>
<dbReference type="PROSITE" id="PS50234">
    <property type="entry name" value="VWFA"/>
    <property type="match status" value="1"/>
</dbReference>
<feature type="compositionally biased region" description="Polar residues" evidence="7">
    <location>
        <begin position="288"/>
        <end position="298"/>
    </location>
</feature>
<keyword evidence="2" id="KW-0964">Secreted</keyword>
<dbReference type="SMART" id="SM00327">
    <property type="entry name" value="VWA"/>
    <property type="match status" value="1"/>
</dbReference>
<feature type="non-terminal residue" evidence="10">
    <location>
        <position position="1"/>
    </location>
</feature>
<dbReference type="PANTHER" id="PTHR47763:SF4">
    <property type="entry name" value="ALPHA-PROTEIN KINASE VWKA"/>
    <property type="match status" value="1"/>
</dbReference>
<keyword evidence="3" id="KW-0723">Serine/threonine-protein kinase</keyword>
<feature type="compositionally biased region" description="Acidic residues" evidence="7">
    <location>
        <begin position="302"/>
        <end position="312"/>
    </location>
</feature>
<sequence length="674" mass="75399">EELGRLKRRLAAKERELEEMKHFSQIRSEMECRVKRVAKDIQLKYAKANALELVIVMDCTGSMSPWIQQAKTAMIQIIKNVKSDHPGATVRVGFVAYRDFCDGDKRLEIKSLTTKVAGVQNFISKLTAFGGGDGPEDIPGGLEAALNMPFEAEARRIVLVGDAPCHGSRFHDQQAKTMNDNGGYRTEIEQSPDICEQMRDMVKRGIDFTFIEIEPQYTSTMVAILQEAYNSAESHDGFDREFQVISLANANDTTRFASVVRSSASSSILSSKERSVVSCSKIAVGTSSKASRHTTSLPQVMEADEDDDEEEEKPANVAMISPPEEKTLDWSELDRSPTIAAVRHSLHFQHDEYVDWKNLNLKHTQQETTIRLSPTCFAKGAMRSAHALYDCKMNTYLVAKIYFGKAAAMYSSSKNSLQDDVKMQIVAKRLATEFSLSEDVENAVDFIFTCWYEIKDPTEAGLNPSMSMFTAEPYVDGEYKKYNNNNGWIRDDGLNLSETAQAFSHFTWQKTFGQLMVVDLQGVGCIFTDPQIHSNNEKFGCGNLSEVGMTAFFATHECNTVCRALELKPIKHSGFKRKAIAVCSGKKSAKKVTNKSMTCSCPLCGSITTVLHSDFIAAYREGREVYCEGCIAKSEGNLHRKCQGCMKIFSFSPYWHSMKGIEPPRNCQTCEKKR</sequence>
<dbReference type="Gene3D" id="3.30.200.20">
    <property type="entry name" value="Phosphorylase Kinase, domain 1"/>
    <property type="match status" value="1"/>
</dbReference>
<evidence type="ECO:0000256" key="2">
    <source>
        <dbReference type="ARBA" id="ARBA00022525"/>
    </source>
</evidence>
<evidence type="ECO:0000313" key="11">
    <source>
        <dbReference type="Proteomes" id="UP000198211"/>
    </source>
</evidence>
<dbReference type="STRING" id="4795.A0A225V8Q3"/>
<dbReference type="InterPro" id="IPR004166">
    <property type="entry name" value="a-kinase_dom"/>
</dbReference>
<dbReference type="InterPro" id="IPR036465">
    <property type="entry name" value="vWFA_dom_sf"/>
</dbReference>
<dbReference type="SUPFAM" id="SSF53300">
    <property type="entry name" value="vWA-like"/>
    <property type="match status" value="1"/>
</dbReference>
<dbReference type="Gene3D" id="3.20.200.10">
    <property type="entry name" value="MHCK/EF2 kinase"/>
    <property type="match status" value="1"/>
</dbReference>
<dbReference type="InterPro" id="IPR052969">
    <property type="entry name" value="Thr-specific_kinase-like"/>
</dbReference>
<dbReference type="GO" id="GO:0004674">
    <property type="term" value="F:protein serine/threonine kinase activity"/>
    <property type="evidence" value="ECO:0007669"/>
    <property type="project" value="UniProtKB-KW"/>
</dbReference>
<accession>A0A225V8Q3</accession>
<dbReference type="PROSITE" id="PS51158">
    <property type="entry name" value="ALPHA_KINASE"/>
    <property type="match status" value="1"/>
</dbReference>
<reference evidence="11" key="1">
    <citation type="submission" date="2017-03" db="EMBL/GenBank/DDBJ databases">
        <title>Phytopthora megakarya and P. palmivora, two closely related causual agents of cacao black pod achieved similar genome size and gene model numbers by different mechanisms.</title>
        <authorList>
            <person name="Ali S."/>
            <person name="Shao J."/>
            <person name="Larry D.J."/>
            <person name="Kronmiller B."/>
            <person name="Shen D."/>
            <person name="Strem M.D."/>
            <person name="Melnick R.L."/>
            <person name="Guiltinan M.J."/>
            <person name="Tyler B.M."/>
            <person name="Meinhardt L.W."/>
            <person name="Bailey B.A."/>
        </authorList>
    </citation>
    <scope>NUCLEOTIDE SEQUENCE [LARGE SCALE GENOMIC DNA]</scope>
    <source>
        <strain evidence="11">zdho120</strain>
    </source>
</reference>
<feature type="domain" description="VWFA" evidence="8">
    <location>
        <begin position="52"/>
        <end position="260"/>
    </location>
</feature>
<dbReference type="OrthoDB" id="301415at2759"/>
<comment type="subcellular location">
    <subcellularLocation>
        <location evidence="1">Secreted</location>
    </subcellularLocation>
</comment>
<dbReference type="Pfam" id="PF25106">
    <property type="entry name" value="VWA_4"/>
    <property type="match status" value="1"/>
</dbReference>
<evidence type="ECO:0000259" key="8">
    <source>
        <dbReference type="PROSITE" id="PS50234"/>
    </source>
</evidence>
<dbReference type="PANTHER" id="PTHR47763">
    <property type="entry name" value="ALPHA-PROTEIN KINASE VWKA"/>
    <property type="match status" value="1"/>
</dbReference>
<evidence type="ECO:0000313" key="10">
    <source>
        <dbReference type="EMBL" id="OWZ01349.1"/>
    </source>
</evidence>
<dbReference type="SUPFAM" id="SSF56112">
    <property type="entry name" value="Protein kinase-like (PK-like)"/>
    <property type="match status" value="1"/>
</dbReference>
<evidence type="ECO:0000256" key="4">
    <source>
        <dbReference type="ARBA" id="ARBA00022679"/>
    </source>
</evidence>
<dbReference type="Pfam" id="PF02816">
    <property type="entry name" value="Alpha_kinase"/>
    <property type="match status" value="1"/>
</dbReference>
<evidence type="ECO:0000256" key="1">
    <source>
        <dbReference type="ARBA" id="ARBA00004613"/>
    </source>
</evidence>
<dbReference type="Proteomes" id="UP000198211">
    <property type="component" value="Unassembled WGS sequence"/>
</dbReference>
<protein>
    <submittedName>
        <fullName evidence="10">Alpha kinase</fullName>
    </submittedName>
</protein>
<comment type="caution">
    <text evidence="10">The sequence shown here is derived from an EMBL/GenBank/DDBJ whole genome shotgun (WGS) entry which is preliminary data.</text>
</comment>
<evidence type="ECO:0000256" key="7">
    <source>
        <dbReference type="SAM" id="MobiDB-lite"/>
    </source>
</evidence>
<dbReference type="InterPro" id="IPR056861">
    <property type="entry name" value="HMCN1-like_VWA"/>
</dbReference>
<dbReference type="Gene3D" id="3.40.50.410">
    <property type="entry name" value="von Willebrand factor, type A domain"/>
    <property type="match status" value="1"/>
</dbReference>
<keyword evidence="11" id="KW-1185">Reference proteome</keyword>
<keyword evidence="5" id="KW-0732">Signal</keyword>
<dbReference type="EMBL" id="NBNE01006922">
    <property type="protein sequence ID" value="OWZ01349.1"/>
    <property type="molecule type" value="Genomic_DNA"/>
</dbReference>
<feature type="region of interest" description="Disordered" evidence="7">
    <location>
        <begin position="288"/>
        <end position="326"/>
    </location>
</feature>
<dbReference type="InterPro" id="IPR011009">
    <property type="entry name" value="Kinase-like_dom_sf"/>
</dbReference>